<proteinExistence type="predicted"/>
<accession>A0AAQ2HYA9</accession>
<reference evidence="2 3" key="1">
    <citation type="submission" date="2019-04" db="EMBL/GenBank/DDBJ databases">
        <title>Draft genome sequence of Pseudomonas sp. M7D1 isolated from rhizosphere of plant the flowery desert.</title>
        <authorList>
            <person name="Poblete-Morales M."/>
            <person name="Plaza N."/>
            <person name="Corsini G."/>
            <person name="Silva E."/>
        </authorList>
    </citation>
    <scope>NUCLEOTIDE SEQUENCE [LARGE SCALE GENOMIC DNA]</scope>
    <source>
        <strain evidence="2 3">M7D1</strain>
    </source>
</reference>
<gene>
    <name evidence="2" type="ORF">E5170_28180</name>
</gene>
<dbReference type="Gene3D" id="3.40.50.10540">
    <property type="entry name" value="Crotonobetainyl-coa:carnitine coa-transferase, domain 1"/>
    <property type="match status" value="1"/>
</dbReference>
<dbReference type="Gene3D" id="3.30.1540.10">
    <property type="entry name" value="formyl-coa transferase, domain 3"/>
    <property type="match status" value="1"/>
</dbReference>
<dbReference type="GO" id="GO:0008410">
    <property type="term" value="F:CoA-transferase activity"/>
    <property type="evidence" value="ECO:0007669"/>
    <property type="project" value="TreeGrafter"/>
</dbReference>
<protein>
    <submittedName>
        <fullName evidence="2">CoA transferase</fullName>
    </submittedName>
</protein>
<dbReference type="AlphaFoldDB" id="A0AAQ2HYA9"/>
<dbReference type="PANTHER" id="PTHR48207">
    <property type="entry name" value="SUCCINATE--HYDROXYMETHYLGLUTARATE COA-TRANSFERASE"/>
    <property type="match status" value="1"/>
</dbReference>
<dbReference type="InterPro" id="IPR003673">
    <property type="entry name" value="CoA-Trfase_fam_III"/>
</dbReference>
<dbReference type="EMBL" id="SSBS01000012">
    <property type="protein sequence ID" value="THF25769.1"/>
    <property type="molecule type" value="Genomic_DNA"/>
</dbReference>
<organism evidence="2 3">
    <name type="scientific">Pseudomonas atacamensis</name>
    <dbReference type="NCBI Taxonomy" id="2565368"/>
    <lineage>
        <taxon>Bacteria</taxon>
        <taxon>Pseudomonadati</taxon>
        <taxon>Pseudomonadota</taxon>
        <taxon>Gammaproteobacteria</taxon>
        <taxon>Pseudomonadales</taxon>
        <taxon>Pseudomonadaceae</taxon>
        <taxon>Pseudomonas</taxon>
    </lineage>
</organism>
<name>A0AAQ2HYA9_9PSED</name>
<dbReference type="Pfam" id="PF02515">
    <property type="entry name" value="CoA_transf_3"/>
    <property type="match status" value="1"/>
</dbReference>
<dbReference type="InterPro" id="IPR044855">
    <property type="entry name" value="CoA-Trfase_III_dom3_sf"/>
</dbReference>
<dbReference type="InterPro" id="IPR050483">
    <property type="entry name" value="CoA-transferase_III_domain"/>
</dbReference>
<dbReference type="RefSeq" id="WP_136494254.1">
    <property type="nucleotide sequence ID" value="NZ_SSBS01000012.1"/>
</dbReference>
<evidence type="ECO:0000313" key="3">
    <source>
        <dbReference type="Proteomes" id="UP000310574"/>
    </source>
</evidence>
<dbReference type="SUPFAM" id="SSF89796">
    <property type="entry name" value="CoA-transferase family III (CaiB/BaiF)"/>
    <property type="match status" value="1"/>
</dbReference>
<dbReference type="InterPro" id="IPR023606">
    <property type="entry name" value="CoA-Trfase_III_dom_1_sf"/>
</dbReference>
<comment type="caution">
    <text evidence="2">The sequence shown here is derived from an EMBL/GenBank/DDBJ whole genome shotgun (WGS) entry which is preliminary data.</text>
</comment>
<dbReference type="Proteomes" id="UP000310574">
    <property type="component" value="Unassembled WGS sequence"/>
</dbReference>
<evidence type="ECO:0000256" key="1">
    <source>
        <dbReference type="ARBA" id="ARBA00022679"/>
    </source>
</evidence>
<dbReference type="PANTHER" id="PTHR48207:SF3">
    <property type="entry name" value="SUCCINATE--HYDROXYMETHYLGLUTARATE COA-TRANSFERASE"/>
    <property type="match status" value="1"/>
</dbReference>
<sequence length="414" mass="44642">MNQQQALNQPNAKLLFGVKILDLTRVVSGPFATMQLGDLGAQIIKIEEPANGDDSRAFGPPFIGGESAYFLSVNRNKQSVAIDLKAAEGRELLLSLVESADVIVENFRPGTMARLGLGPEALKARNPSLIHCSITGFGTSGPDAQRPGYDLILQGESGIMDITGDPQGQPTKVGTSIGDMIAGLYATQAILAALYKREDTGEAHSVHVSMLDSLSSLLTFNAGIYYATGVSPTRRGNEHPTICPYETFQVADGWLNLGVANDKFWHLFCNVTGAETLENDPRFKSAPDRVTHRAQLRPLVADLLLDKPRAYWMSAFGEAGIPCGEIKTIQEVCEAEQLQSRGMVIKMEHPTAGTVLNIDSPIRVDDQNATDDCAPPLLGQHTRAVLQSFAGVSESDLDELERAGVIRSSTQPVR</sequence>
<evidence type="ECO:0000313" key="2">
    <source>
        <dbReference type="EMBL" id="THF25769.1"/>
    </source>
</evidence>
<keyword evidence="1 2" id="KW-0808">Transferase</keyword>